<dbReference type="STRING" id="1314777.A0A164SVK0"/>
<accession>A0A164SVK0</accession>
<dbReference type="SUPFAM" id="SSF53335">
    <property type="entry name" value="S-adenosyl-L-methionine-dependent methyltransferases"/>
    <property type="match status" value="1"/>
</dbReference>
<feature type="domain" description="O-methyltransferase C-terminal" evidence="4">
    <location>
        <begin position="245"/>
        <end position="390"/>
    </location>
</feature>
<dbReference type="OrthoDB" id="1606438at2759"/>
<proteinExistence type="predicted"/>
<dbReference type="Proteomes" id="UP000076722">
    <property type="component" value="Unassembled WGS sequence"/>
</dbReference>
<dbReference type="Gene3D" id="3.40.50.150">
    <property type="entry name" value="Vaccinia Virus protein VP39"/>
    <property type="match status" value="1"/>
</dbReference>
<keyword evidence="6" id="KW-1185">Reference proteome</keyword>
<dbReference type="SUPFAM" id="SSF46785">
    <property type="entry name" value="Winged helix' DNA-binding domain"/>
    <property type="match status" value="1"/>
</dbReference>
<sequence>MESSSVIDSLLFLITNSTRTLQYELAAANVPEPNLSATEAHPWDTTTPPRSYWDARKTLLGALGMMAAVVQNPQERVMTDTLLYHRPAALSFVTKVGVADIIARLEGGLSSSRGVHIEHIAHETGLSAAKIAITMRYLCSHHIFEEVAPDHFSNNRLSATLLEGELTKGFVELWSDVSLKASIKFSTVLADPVAGNSIDSLDSPFAEAFTEHPQPRNGINGRNPSKSDYWHFLNSPGNEDRLKLFAHGMRANSLMNGGGKGLLWDFPWSRFDHPESVIVELGSGIGHLCMQIMQVLKYAHFQNQDRPEVCTEGEKIIARSCLSADQKSRISLLPHDFFVKQPVTGASLYILSNVLHDWEDSKVITILQNTRNAMSPASRLVLIEALVSYPTIQHDTEESMSTVSNPSHPFNQGVAPAPLLSNYGVANSYVSHQHMEMILLGNAMDRNIDQYLFLAGKAGLHLVDVYTVRRHVSVVELRVAE</sequence>
<dbReference type="PROSITE" id="PS51683">
    <property type="entry name" value="SAM_OMT_II"/>
    <property type="match status" value="1"/>
</dbReference>
<dbReference type="InterPro" id="IPR016461">
    <property type="entry name" value="COMT-like"/>
</dbReference>
<protein>
    <submittedName>
        <fullName evidence="5">S-adenosyl-L-methionine-dependent methyltransferase</fullName>
    </submittedName>
</protein>
<dbReference type="InterPro" id="IPR036390">
    <property type="entry name" value="WH_DNA-bd_sf"/>
</dbReference>
<dbReference type="PANTHER" id="PTHR43712">
    <property type="entry name" value="PUTATIVE (AFU_ORTHOLOGUE AFUA_4G14580)-RELATED"/>
    <property type="match status" value="1"/>
</dbReference>
<dbReference type="InterPro" id="IPR036388">
    <property type="entry name" value="WH-like_DNA-bd_sf"/>
</dbReference>
<keyword evidence="1 5" id="KW-0489">Methyltransferase</keyword>
<evidence type="ECO:0000256" key="2">
    <source>
        <dbReference type="ARBA" id="ARBA00022679"/>
    </source>
</evidence>
<gene>
    <name evidence="5" type="ORF">SISNIDRAFT_487160</name>
</gene>
<dbReference type="GO" id="GO:0032259">
    <property type="term" value="P:methylation"/>
    <property type="evidence" value="ECO:0007669"/>
    <property type="project" value="UniProtKB-KW"/>
</dbReference>
<keyword evidence="3" id="KW-0949">S-adenosyl-L-methionine</keyword>
<dbReference type="AlphaFoldDB" id="A0A164SVK0"/>
<evidence type="ECO:0000256" key="1">
    <source>
        <dbReference type="ARBA" id="ARBA00022603"/>
    </source>
</evidence>
<dbReference type="EMBL" id="KV419413">
    <property type="protein sequence ID" value="KZS91850.1"/>
    <property type="molecule type" value="Genomic_DNA"/>
</dbReference>
<dbReference type="InterPro" id="IPR001077">
    <property type="entry name" value="COMT_C"/>
</dbReference>
<reference evidence="5 6" key="1">
    <citation type="journal article" date="2016" name="Mol. Biol. Evol.">
        <title>Comparative Genomics of Early-Diverging Mushroom-Forming Fungi Provides Insights into the Origins of Lignocellulose Decay Capabilities.</title>
        <authorList>
            <person name="Nagy L.G."/>
            <person name="Riley R."/>
            <person name="Tritt A."/>
            <person name="Adam C."/>
            <person name="Daum C."/>
            <person name="Floudas D."/>
            <person name="Sun H."/>
            <person name="Yadav J.S."/>
            <person name="Pangilinan J."/>
            <person name="Larsson K.H."/>
            <person name="Matsuura K."/>
            <person name="Barry K."/>
            <person name="Labutti K."/>
            <person name="Kuo R."/>
            <person name="Ohm R.A."/>
            <person name="Bhattacharya S.S."/>
            <person name="Shirouzu T."/>
            <person name="Yoshinaga Y."/>
            <person name="Martin F.M."/>
            <person name="Grigoriev I.V."/>
            <person name="Hibbett D.S."/>
        </authorList>
    </citation>
    <scope>NUCLEOTIDE SEQUENCE [LARGE SCALE GENOMIC DNA]</scope>
    <source>
        <strain evidence="5 6">HHB9708</strain>
    </source>
</reference>
<dbReference type="Gene3D" id="1.10.10.10">
    <property type="entry name" value="Winged helix-like DNA-binding domain superfamily/Winged helix DNA-binding domain"/>
    <property type="match status" value="1"/>
</dbReference>
<dbReference type="GO" id="GO:0008171">
    <property type="term" value="F:O-methyltransferase activity"/>
    <property type="evidence" value="ECO:0007669"/>
    <property type="project" value="InterPro"/>
</dbReference>
<name>A0A164SVK0_9AGAM</name>
<evidence type="ECO:0000256" key="3">
    <source>
        <dbReference type="ARBA" id="ARBA00022691"/>
    </source>
</evidence>
<dbReference type="PANTHER" id="PTHR43712:SF2">
    <property type="entry name" value="O-METHYLTRANSFERASE CICE"/>
    <property type="match status" value="1"/>
</dbReference>
<evidence type="ECO:0000259" key="4">
    <source>
        <dbReference type="Pfam" id="PF00891"/>
    </source>
</evidence>
<keyword evidence="2 5" id="KW-0808">Transferase</keyword>
<dbReference type="InterPro" id="IPR029063">
    <property type="entry name" value="SAM-dependent_MTases_sf"/>
</dbReference>
<organism evidence="5 6">
    <name type="scientific">Sistotremastrum niveocremeum HHB9708</name>
    <dbReference type="NCBI Taxonomy" id="1314777"/>
    <lineage>
        <taxon>Eukaryota</taxon>
        <taxon>Fungi</taxon>
        <taxon>Dikarya</taxon>
        <taxon>Basidiomycota</taxon>
        <taxon>Agaricomycotina</taxon>
        <taxon>Agaricomycetes</taxon>
        <taxon>Sistotremastrales</taxon>
        <taxon>Sistotremastraceae</taxon>
        <taxon>Sertulicium</taxon>
        <taxon>Sertulicium niveocremeum</taxon>
    </lineage>
</organism>
<evidence type="ECO:0000313" key="5">
    <source>
        <dbReference type="EMBL" id="KZS91850.1"/>
    </source>
</evidence>
<evidence type="ECO:0000313" key="6">
    <source>
        <dbReference type="Proteomes" id="UP000076722"/>
    </source>
</evidence>
<dbReference type="Pfam" id="PF00891">
    <property type="entry name" value="Methyltransf_2"/>
    <property type="match status" value="1"/>
</dbReference>